<name>A0A067MTP5_BOTB1</name>
<organism evidence="2 3">
    <name type="scientific">Botryobasidium botryosum (strain FD-172 SS1)</name>
    <dbReference type="NCBI Taxonomy" id="930990"/>
    <lineage>
        <taxon>Eukaryota</taxon>
        <taxon>Fungi</taxon>
        <taxon>Dikarya</taxon>
        <taxon>Basidiomycota</taxon>
        <taxon>Agaricomycotina</taxon>
        <taxon>Agaricomycetes</taxon>
        <taxon>Cantharellales</taxon>
        <taxon>Botryobasidiaceae</taxon>
        <taxon>Botryobasidium</taxon>
    </lineage>
</organism>
<sequence length="129" mass="13434">MTTSLPSPAADSASASAHPSLPFVSYPQAMSLRSTAERTPLSSYTLADHIHVSPSPWAKFRSGVLRSVMGAEGWQLDGNIGGVSRTVRGVRSGSEDDGDARRDRDESDASWSGMIGGLKAGIDVVGTSA</sequence>
<dbReference type="HOGENOM" id="CLU_1948486_0_0_1"/>
<keyword evidence="3" id="KW-1185">Reference proteome</keyword>
<feature type="region of interest" description="Disordered" evidence="1">
    <location>
        <begin position="1"/>
        <end position="20"/>
    </location>
</feature>
<evidence type="ECO:0000313" key="3">
    <source>
        <dbReference type="Proteomes" id="UP000027195"/>
    </source>
</evidence>
<accession>A0A067MTP5</accession>
<proteinExistence type="predicted"/>
<gene>
    <name evidence="2" type="ORF">BOTBODRAFT_32289</name>
</gene>
<evidence type="ECO:0000313" key="2">
    <source>
        <dbReference type="EMBL" id="KDQ14926.1"/>
    </source>
</evidence>
<protein>
    <submittedName>
        <fullName evidence="2">Uncharacterized protein</fullName>
    </submittedName>
</protein>
<dbReference type="AlphaFoldDB" id="A0A067MTP5"/>
<dbReference type="InParanoid" id="A0A067MTP5"/>
<feature type="region of interest" description="Disordered" evidence="1">
    <location>
        <begin position="85"/>
        <end position="112"/>
    </location>
</feature>
<evidence type="ECO:0000256" key="1">
    <source>
        <dbReference type="SAM" id="MobiDB-lite"/>
    </source>
</evidence>
<dbReference type="Proteomes" id="UP000027195">
    <property type="component" value="Unassembled WGS sequence"/>
</dbReference>
<dbReference type="EMBL" id="KL198035">
    <property type="protein sequence ID" value="KDQ14926.1"/>
    <property type="molecule type" value="Genomic_DNA"/>
</dbReference>
<reference evidence="3" key="1">
    <citation type="journal article" date="2014" name="Proc. Natl. Acad. Sci. U.S.A.">
        <title>Extensive sampling of basidiomycete genomes demonstrates inadequacy of the white-rot/brown-rot paradigm for wood decay fungi.</title>
        <authorList>
            <person name="Riley R."/>
            <person name="Salamov A.A."/>
            <person name="Brown D.W."/>
            <person name="Nagy L.G."/>
            <person name="Floudas D."/>
            <person name="Held B.W."/>
            <person name="Levasseur A."/>
            <person name="Lombard V."/>
            <person name="Morin E."/>
            <person name="Otillar R."/>
            <person name="Lindquist E.A."/>
            <person name="Sun H."/>
            <person name="LaButti K.M."/>
            <person name="Schmutz J."/>
            <person name="Jabbour D."/>
            <person name="Luo H."/>
            <person name="Baker S.E."/>
            <person name="Pisabarro A.G."/>
            <person name="Walton J.D."/>
            <person name="Blanchette R.A."/>
            <person name="Henrissat B."/>
            <person name="Martin F."/>
            <person name="Cullen D."/>
            <person name="Hibbett D.S."/>
            <person name="Grigoriev I.V."/>
        </authorList>
    </citation>
    <scope>NUCLEOTIDE SEQUENCE [LARGE SCALE GENOMIC DNA]</scope>
    <source>
        <strain evidence="3">FD-172 SS1</strain>
    </source>
</reference>